<accession>A0ACB7SCN6</accession>
<proteinExistence type="predicted"/>
<evidence type="ECO:0000313" key="2">
    <source>
        <dbReference type="Proteomes" id="UP000821845"/>
    </source>
</evidence>
<comment type="caution">
    <text evidence="1">The sequence shown here is derived from an EMBL/GenBank/DDBJ whole genome shotgun (WGS) entry which is preliminary data.</text>
</comment>
<dbReference type="EMBL" id="CM023484">
    <property type="protein sequence ID" value="KAH6931826.1"/>
    <property type="molecule type" value="Genomic_DNA"/>
</dbReference>
<keyword evidence="2" id="KW-1185">Reference proteome</keyword>
<organism evidence="1 2">
    <name type="scientific">Hyalomma asiaticum</name>
    <name type="common">Tick</name>
    <dbReference type="NCBI Taxonomy" id="266040"/>
    <lineage>
        <taxon>Eukaryota</taxon>
        <taxon>Metazoa</taxon>
        <taxon>Ecdysozoa</taxon>
        <taxon>Arthropoda</taxon>
        <taxon>Chelicerata</taxon>
        <taxon>Arachnida</taxon>
        <taxon>Acari</taxon>
        <taxon>Parasitiformes</taxon>
        <taxon>Ixodida</taxon>
        <taxon>Ixodoidea</taxon>
        <taxon>Ixodidae</taxon>
        <taxon>Hyalomminae</taxon>
        <taxon>Hyalomma</taxon>
    </lineage>
</organism>
<evidence type="ECO:0000313" key="1">
    <source>
        <dbReference type="EMBL" id="KAH6931826.1"/>
    </source>
</evidence>
<dbReference type="Proteomes" id="UP000821845">
    <property type="component" value="Chromosome 4"/>
</dbReference>
<protein>
    <submittedName>
        <fullName evidence="1">Uncharacterized protein</fullName>
    </submittedName>
</protein>
<sequence length="170" mass="18826">METDQLRLSEMAYLHVPDKERSKSPSPCDSLASSATDISTLPIHDRTPHHDEHVSEIAFAAHEVGVTPEVSRWGKCEPMGERGLVPDPAGDAAAADVVSPCPRLPRKILRSLPSIPDWSACRPVWRPRSADSSQQAINESRATSLFPRNRESVQFRGRRSQQMALRHSAT</sequence>
<reference evidence="1" key="1">
    <citation type="submission" date="2020-05" db="EMBL/GenBank/DDBJ databases">
        <title>Large-scale comparative analyses of tick genomes elucidate their genetic diversity and vector capacities.</title>
        <authorList>
            <person name="Jia N."/>
            <person name="Wang J."/>
            <person name="Shi W."/>
            <person name="Du L."/>
            <person name="Sun Y."/>
            <person name="Zhan W."/>
            <person name="Jiang J."/>
            <person name="Wang Q."/>
            <person name="Zhang B."/>
            <person name="Ji P."/>
            <person name="Sakyi L.B."/>
            <person name="Cui X."/>
            <person name="Yuan T."/>
            <person name="Jiang B."/>
            <person name="Yang W."/>
            <person name="Lam T.T.-Y."/>
            <person name="Chang Q."/>
            <person name="Ding S."/>
            <person name="Wang X."/>
            <person name="Zhu J."/>
            <person name="Ruan X."/>
            <person name="Zhao L."/>
            <person name="Wei J."/>
            <person name="Que T."/>
            <person name="Du C."/>
            <person name="Cheng J."/>
            <person name="Dai P."/>
            <person name="Han X."/>
            <person name="Huang E."/>
            <person name="Gao Y."/>
            <person name="Liu J."/>
            <person name="Shao H."/>
            <person name="Ye R."/>
            <person name="Li L."/>
            <person name="Wei W."/>
            <person name="Wang X."/>
            <person name="Wang C."/>
            <person name="Yang T."/>
            <person name="Huo Q."/>
            <person name="Li W."/>
            <person name="Guo W."/>
            <person name="Chen H."/>
            <person name="Zhou L."/>
            <person name="Ni X."/>
            <person name="Tian J."/>
            <person name="Zhou Y."/>
            <person name="Sheng Y."/>
            <person name="Liu T."/>
            <person name="Pan Y."/>
            <person name="Xia L."/>
            <person name="Li J."/>
            <person name="Zhao F."/>
            <person name="Cao W."/>
        </authorList>
    </citation>
    <scope>NUCLEOTIDE SEQUENCE</scope>
    <source>
        <strain evidence="1">Hyas-2018</strain>
    </source>
</reference>
<gene>
    <name evidence="1" type="ORF">HPB50_000891</name>
</gene>
<name>A0ACB7SCN6_HYAAI</name>